<accession>A0AAV7EYK1</accession>
<evidence type="ECO:0000256" key="7">
    <source>
        <dbReference type="ARBA" id="ARBA00024343"/>
    </source>
</evidence>
<protein>
    <recommendedName>
        <fullName evidence="9">AP2/ERF domain-containing protein</fullName>
    </recommendedName>
</protein>
<feature type="region of interest" description="Disordered" evidence="8">
    <location>
        <begin position="383"/>
        <end position="419"/>
    </location>
</feature>
<dbReference type="PANTHER" id="PTHR31839">
    <property type="entry name" value="DEHYDRATION-RESPONSIVE ELEMENT-BINDING PROTEIN 1D"/>
    <property type="match status" value="1"/>
</dbReference>
<keyword evidence="4" id="KW-0010">Activator</keyword>
<proteinExistence type="inferred from homology"/>
<dbReference type="InterPro" id="IPR045277">
    <property type="entry name" value="DRE1A-I"/>
</dbReference>
<dbReference type="InterPro" id="IPR036955">
    <property type="entry name" value="AP2/ERF_dom_sf"/>
</dbReference>
<gene>
    <name evidence="10" type="ORF">H6P81_006109</name>
</gene>
<dbReference type="AlphaFoldDB" id="A0AAV7EYK1"/>
<dbReference type="InterPro" id="IPR001471">
    <property type="entry name" value="AP2/ERF_dom"/>
</dbReference>
<feature type="region of interest" description="Disordered" evidence="8">
    <location>
        <begin position="197"/>
        <end position="224"/>
    </location>
</feature>
<keyword evidence="2" id="KW-0805">Transcription regulation</keyword>
<comment type="caution">
    <text evidence="10">The sequence shown here is derived from an EMBL/GenBank/DDBJ whole genome shotgun (WGS) entry which is preliminary data.</text>
</comment>
<dbReference type="Gene3D" id="3.30.730.10">
    <property type="entry name" value="AP2/ERF domain"/>
    <property type="match status" value="1"/>
</dbReference>
<feature type="compositionally biased region" description="Basic and acidic residues" evidence="8">
    <location>
        <begin position="110"/>
        <end position="121"/>
    </location>
</feature>
<evidence type="ECO:0000259" key="9">
    <source>
        <dbReference type="PROSITE" id="PS51032"/>
    </source>
</evidence>
<keyword evidence="6" id="KW-0539">Nucleus</keyword>
<evidence type="ECO:0000256" key="4">
    <source>
        <dbReference type="ARBA" id="ARBA00023159"/>
    </source>
</evidence>
<dbReference type="SMART" id="SM00380">
    <property type="entry name" value="AP2"/>
    <property type="match status" value="1"/>
</dbReference>
<dbReference type="PANTHER" id="PTHR31839:SF2">
    <property type="entry name" value="DEHYDRATION-RESPONSIVE ELEMENT-BINDING PROTEIN 1D"/>
    <property type="match status" value="1"/>
</dbReference>
<comment type="subcellular location">
    <subcellularLocation>
        <location evidence="1">Nucleus</location>
    </subcellularLocation>
</comment>
<name>A0AAV7EYK1_ARIFI</name>
<evidence type="ECO:0000313" key="11">
    <source>
        <dbReference type="Proteomes" id="UP000825729"/>
    </source>
</evidence>
<dbReference type="PRINTS" id="PR00367">
    <property type="entry name" value="ETHRSPELEMNT"/>
</dbReference>
<reference evidence="10 11" key="1">
    <citation type="submission" date="2021-07" db="EMBL/GenBank/DDBJ databases">
        <title>The Aristolochia fimbriata genome: insights into angiosperm evolution, floral development and chemical biosynthesis.</title>
        <authorList>
            <person name="Jiao Y."/>
        </authorList>
    </citation>
    <scope>NUCLEOTIDE SEQUENCE [LARGE SCALE GENOMIC DNA]</scope>
    <source>
        <strain evidence="10">IBCAS-2021</strain>
        <tissue evidence="10">Leaf</tissue>
    </source>
</reference>
<evidence type="ECO:0000256" key="3">
    <source>
        <dbReference type="ARBA" id="ARBA00023125"/>
    </source>
</evidence>
<dbReference type="GO" id="GO:0005634">
    <property type="term" value="C:nucleus"/>
    <property type="evidence" value="ECO:0007669"/>
    <property type="project" value="UniProtKB-SubCell"/>
</dbReference>
<feature type="compositionally biased region" description="Low complexity" evidence="8">
    <location>
        <begin position="388"/>
        <end position="399"/>
    </location>
</feature>
<keyword evidence="11" id="KW-1185">Reference proteome</keyword>
<evidence type="ECO:0000256" key="1">
    <source>
        <dbReference type="ARBA" id="ARBA00004123"/>
    </source>
</evidence>
<dbReference type="GO" id="GO:0003700">
    <property type="term" value="F:DNA-binding transcription factor activity"/>
    <property type="evidence" value="ECO:0007669"/>
    <property type="project" value="InterPro"/>
</dbReference>
<comment type="similarity">
    <text evidence="7">Belongs to the AP2/ERF transcription factor family. ERF subfamily.</text>
</comment>
<dbReference type="Proteomes" id="UP000825729">
    <property type="component" value="Unassembled WGS sequence"/>
</dbReference>
<dbReference type="InterPro" id="IPR016177">
    <property type="entry name" value="DNA-bd_dom_sf"/>
</dbReference>
<evidence type="ECO:0000256" key="6">
    <source>
        <dbReference type="ARBA" id="ARBA00023242"/>
    </source>
</evidence>
<evidence type="ECO:0000256" key="2">
    <source>
        <dbReference type="ARBA" id="ARBA00023015"/>
    </source>
</evidence>
<evidence type="ECO:0000256" key="5">
    <source>
        <dbReference type="ARBA" id="ARBA00023163"/>
    </source>
</evidence>
<dbReference type="EMBL" id="JAINDJ010000003">
    <property type="protein sequence ID" value="KAG9453205.1"/>
    <property type="molecule type" value="Genomic_DNA"/>
</dbReference>
<organism evidence="10 11">
    <name type="scientific">Aristolochia fimbriata</name>
    <name type="common">White veined hardy Dutchman's pipe vine</name>
    <dbReference type="NCBI Taxonomy" id="158543"/>
    <lineage>
        <taxon>Eukaryota</taxon>
        <taxon>Viridiplantae</taxon>
        <taxon>Streptophyta</taxon>
        <taxon>Embryophyta</taxon>
        <taxon>Tracheophyta</taxon>
        <taxon>Spermatophyta</taxon>
        <taxon>Magnoliopsida</taxon>
        <taxon>Magnoliidae</taxon>
        <taxon>Piperales</taxon>
        <taxon>Aristolochiaceae</taxon>
        <taxon>Aristolochia</taxon>
    </lineage>
</organism>
<keyword evidence="3" id="KW-0238">DNA-binding</keyword>
<feature type="domain" description="AP2/ERF" evidence="9">
    <location>
        <begin position="298"/>
        <end position="355"/>
    </location>
</feature>
<feature type="region of interest" description="Disordered" evidence="8">
    <location>
        <begin position="102"/>
        <end position="129"/>
    </location>
</feature>
<feature type="region of interest" description="Disordered" evidence="8">
    <location>
        <begin position="30"/>
        <end position="56"/>
    </location>
</feature>
<dbReference type="Pfam" id="PF00847">
    <property type="entry name" value="AP2"/>
    <property type="match status" value="1"/>
</dbReference>
<dbReference type="CDD" id="cd00018">
    <property type="entry name" value="AP2"/>
    <property type="match status" value="1"/>
</dbReference>
<sequence length="490" mass="53948">MHKYGLGWVGLGWVGLGWVGLGWASNIHPEDEVDNSESTSNLKLRSDKGRLAGNRAGGESRIKIPLSGIHSVQSLGGQNQAHKGLWVMDGAQAGVNSVTIENTRSWKKRTSGEGEREREKGGQGVRQKGVQFESRSCSPFYIQLNKKRKVPESAETEVKCWSNLATSSHLTAFPHSTRFSYRLVSLHHSVFAYKPDKISSSSSSSSSKNKTGNIDHNKPTNLSIPYKQEIMERREQHIDDGGIEYAAAAAASSANLASPSFSSGADEDGHTLLLLRLASNCPKKRAGRKKFRETRHPVYRGVRRRNGGKWVCEVREPNTKTRIWLGTHPTPEMAARAADVAAMAFRGRSACLNFADSAWLLPIPDTSDAADIRRAATEAAEMFRPVDSAESMSESEGSSPFLESSTRTEEDQSPPPKIEEYCRGGREMEQAAAAAFFTLPMSSLESIDDALLFSPQPHPLCFETGFNFHSDDHLDYNNNADDISLWNFSS</sequence>
<dbReference type="SUPFAM" id="SSF54171">
    <property type="entry name" value="DNA-binding domain"/>
    <property type="match status" value="1"/>
</dbReference>
<evidence type="ECO:0000256" key="8">
    <source>
        <dbReference type="SAM" id="MobiDB-lite"/>
    </source>
</evidence>
<evidence type="ECO:0000313" key="10">
    <source>
        <dbReference type="EMBL" id="KAG9453205.1"/>
    </source>
</evidence>
<keyword evidence="5" id="KW-0804">Transcription</keyword>
<dbReference type="PROSITE" id="PS51032">
    <property type="entry name" value="AP2_ERF"/>
    <property type="match status" value="1"/>
</dbReference>
<dbReference type="GO" id="GO:0003677">
    <property type="term" value="F:DNA binding"/>
    <property type="evidence" value="ECO:0007669"/>
    <property type="project" value="UniProtKB-KW"/>
</dbReference>